<dbReference type="GeneID" id="20820787"/>
<reference evidence="1" key="1">
    <citation type="submission" date="2013-12" db="EMBL/GenBank/DDBJ databases">
        <title>The Genome Sequence of Aphanomyces astaci APO3.</title>
        <authorList>
            <consortium name="The Broad Institute Genomics Platform"/>
            <person name="Russ C."/>
            <person name="Tyler B."/>
            <person name="van West P."/>
            <person name="Dieguez-Uribeondo J."/>
            <person name="Young S.K."/>
            <person name="Zeng Q."/>
            <person name="Gargeya S."/>
            <person name="Fitzgerald M."/>
            <person name="Abouelleil A."/>
            <person name="Alvarado L."/>
            <person name="Chapman S.B."/>
            <person name="Gainer-Dewar J."/>
            <person name="Goldberg J."/>
            <person name="Griggs A."/>
            <person name="Gujja S."/>
            <person name="Hansen M."/>
            <person name="Howarth C."/>
            <person name="Imamovic A."/>
            <person name="Ireland A."/>
            <person name="Larimer J."/>
            <person name="McCowan C."/>
            <person name="Murphy C."/>
            <person name="Pearson M."/>
            <person name="Poon T.W."/>
            <person name="Priest M."/>
            <person name="Roberts A."/>
            <person name="Saif S."/>
            <person name="Shea T."/>
            <person name="Sykes S."/>
            <person name="Wortman J."/>
            <person name="Nusbaum C."/>
            <person name="Birren B."/>
        </authorList>
    </citation>
    <scope>NUCLEOTIDE SEQUENCE [LARGE SCALE GENOMIC DNA]</scope>
    <source>
        <strain evidence="1">APO3</strain>
    </source>
</reference>
<proteinExistence type="predicted"/>
<dbReference type="EMBL" id="KI913333">
    <property type="protein sequence ID" value="ETV64299.1"/>
    <property type="molecule type" value="Genomic_DNA"/>
</dbReference>
<name>W4FBK5_APHAT</name>
<dbReference type="RefSeq" id="XP_009846216.1">
    <property type="nucleotide sequence ID" value="XM_009847914.1"/>
</dbReference>
<protein>
    <submittedName>
        <fullName evidence="1">Uncharacterized protein</fullName>
    </submittedName>
</protein>
<accession>W4FBK5</accession>
<gene>
    <name evidence="1" type="ORF">H257_18791</name>
</gene>
<sequence length="174" mass="19710">MPSVQPIARRHHRRYCVLQIRVFLRTQALLGPCASDCEFARTYNIPASTYLGTNNHGSRATFAGQGRIEQIPFAGNLVAFMEAVRDGEHFLTTAHLVPWIKSYNPQLLEEYTAAKPSNDRAYKSLIQWCLNFANWHGYSHRVKATQGELSALQDAFSFEFYSKLCLKGFTSASM</sequence>
<dbReference type="AlphaFoldDB" id="W4FBK5"/>
<organism evidence="1">
    <name type="scientific">Aphanomyces astaci</name>
    <name type="common">Crayfish plague agent</name>
    <dbReference type="NCBI Taxonomy" id="112090"/>
    <lineage>
        <taxon>Eukaryota</taxon>
        <taxon>Sar</taxon>
        <taxon>Stramenopiles</taxon>
        <taxon>Oomycota</taxon>
        <taxon>Saprolegniomycetes</taxon>
        <taxon>Saprolegniales</taxon>
        <taxon>Verrucalvaceae</taxon>
        <taxon>Aphanomyces</taxon>
    </lineage>
</organism>
<dbReference type="VEuPathDB" id="FungiDB:H257_18791"/>
<evidence type="ECO:0000313" key="1">
    <source>
        <dbReference type="EMBL" id="ETV64299.1"/>
    </source>
</evidence>